<keyword evidence="3" id="KW-1003">Cell membrane</keyword>
<dbReference type="GO" id="GO:0055085">
    <property type="term" value="P:transmembrane transport"/>
    <property type="evidence" value="ECO:0007669"/>
    <property type="project" value="InterPro"/>
</dbReference>
<dbReference type="Pfam" id="PF00528">
    <property type="entry name" value="BPD_transp_1"/>
    <property type="match status" value="1"/>
</dbReference>
<name>A0A6J4SBY7_9ACTN</name>
<dbReference type="CDD" id="cd06261">
    <property type="entry name" value="TM_PBP2"/>
    <property type="match status" value="1"/>
</dbReference>
<dbReference type="Gene3D" id="1.10.3720.10">
    <property type="entry name" value="MetI-like"/>
    <property type="match status" value="1"/>
</dbReference>
<proteinExistence type="inferred from homology"/>
<comment type="subcellular location">
    <subcellularLocation>
        <location evidence="1">Cell inner membrane</location>
        <topology evidence="1">Multi-pass membrane protein</topology>
    </subcellularLocation>
    <subcellularLocation>
        <location evidence="8">Cell membrane</location>
        <topology evidence="8">Multi-pass membrane protein</topology>
    </subcellularLocation>
</comment>
<reference evidence="10" key="1">
    <citation type="submission" date="2020-02" db="EMBL/GenBank/DDBJ databases">
        <authorList>
            <person name="Meier V. D."/>
        </authorList>
    </citation>
    <scope>NUCLEOTIDE SEQUENCE</scope>
    <source>
        <strain evidence="10">AVDCRST_MAG30</strain>
    </source>
</reference>
<dbReference type="InterPro" id="IPR035906">
    <property type="entry name" value="MetI-like_sf"/>
</dbReference>
<dbReference type="PROSITE" id="PS50928">
    <property type="entry name" value="ABC_TM1"/>
    <property type="match status" value="1"/>
</dbReference>
<evidence type="ECO:0000259" key="9">
    <source>
        <dbReference type="PROSITE" id="PS50928"/>
    </source>
</evidence>
<evidence type="ECO:0000256" key="8">
    <source>
        <dbReference type="RuleBase" id="RU363032"/>
    </source>
</evidence>
<keyword evidence="6 8" id="KW-1133">Transmembrane helix</keyword>
<gene>
    <name evidence="10" type="ORF">AVDCRST_MAG30-1198</name>
</gene>
<dbReference type="AlphaFoldDB" id="A0A6J4SBY7"/>
<evidence type="ECO:0000256" key="3">
    <source>
        <dbReference type="ARBA" id="ARBA00022475"/>
    </source>
</evidence>
<evidence type="ECO:0000256" key="5">
    <source>
        <dbReference type="ARBA" id="ARBA00022692"/>
    </source>
</evidence>
<evidence type="ECO:0000256" key="1">
    <source>
        <dbReference type="ARBA" id="ARBA00004429"/>
    </source>
</evidence>
<evidence type="ECO:0000256" key="4">
    <source>
        <dbReference type="ARBA" id="ARBA00022519"/>
    </source>
</evidence>
<feature type="transmembrane region" description="Helical" evidence="8">
    <location>
        <begin position="247"/>
        <end position="266"/>
    </location>
</feature>
<evidence type="ECO:0000256" key="2">
    <source>
        <dbReference type="ARBA" id="ARBA00022448"/>
    </source>
</evidence>
<evidence type="ECO:0000313" key="10">
    <source>
        <dbReference type="EMBL" id="CAA9487825.1"/>
    </source>
</evidence>
<evidence type="ECO:0000256" key="6">
    <source>
        <dbReference type="ARBA" id="ARBA00022989"/>
    </source>
</evidence>
<dbReference type="GO" id="GO:0005886">
    <property type="term" value="C:plasma membrane"/>
    <property type="evidence" value="ECO:0007669"/>
    <property type="project" value="UniProtKB-SubCell"/>
</dbReference>
<keyword evidence="4" id="KW-0997">Cell inner membrane</keyword>
<dbReference type="PANTHER" id="PTHR43357:SF3">
    <property type="entry name" value="FE(3+)-TRANSPORT SYSTEM PERMEASE PROTEIN FBPB 2"/>
    <property type="match status" value="1"/>
</dbReference>
<comment type="similarity">
    <text evidence="8">Belongs to the binding-protein-dependent transport system permease family.</text>
</comment>
<dbReference type="EMBL" id="CADCVS010000182">
    <property type="protein sequence ID" value="CAA9487825.1"/>
    <property type="molecule type" value="Genomic_DNA"/>
</dbReference>
<accession>A0A6J4SBY7</accession>
<keyword evidence="5 8" id="KW-0812">Transmembrane</keyword>
<dbReference type="PANTHER" id="PTHR43357">
    <property type="entry name" value="INNER MEMBRANE ABC TRANSPORTER PERMEASE PROTEIN YDCV"/>
    <property type="match status" value="1"/>
</dbReference>
<keyword evidence="2 8" id="KW-0813">Transport</keyword>
<dbReference type="SUPFAM" id="SSF161098">
    <property type="entry name" value="MetI-like"/>
    <property type="match status" value="1"/>
</dbReference>
<dbReference type="InterPro" id="IPR000515">
    <property type="entry name" value="MetI-like"/>
</dbReference>
<feature type="transmembrane region" description="Helical" evidence="8">
    <location>
        <begin position="101"/>
        <end position="121"/>
    </location>
</feature>
<sequence length="289" mass="29468">MSAAARAWRPTARTRREGGGHAVTAAAGAVALVAGLPLLYVLVRAAGAGSETWSLLLDRRIPALLANTIGLAAVVGAATLVLGGGLAWLTVRTDLPARRWLAVLCALPLAIPPYVGAVIYADVLGPRGGLQGALEPLGVERLPSIFGFDGAALVLVLFTYPYVFLLASAGLANLNPHYDEAARALGARPWRVAATTARLLLPALAGGGLLVGLYVLSDFGAVSLMRFDTFTTVIYQQLGGRFDPPGAAALSSVLVVLTLAVLVGGLKLRGGGRYVQTGSGGGGGGGRRA</sequence>
<feature type="transmembrane region" description="Helical" evidence="8">
    <location>
        <begin position="63"/>
        <end position="89"/>
    </location>
</feature>
<keyword evidence="7 8" id="KW-0472">Membrane</keyword>
<feature type="transmembrane region" description="Helical" evidence="8">
    <location>
        <begin position="195"/>
        <end position="216"/>
    </location>
</feature>
<organism evidence="10">
    <name type="scientific">uncultured Solirubrobacteraceae bacterium</name>
    <dbReference type="NCBI Taxonomy" id="1162706"/>
    <lineage>
        <taxon>Bacteria</taxon>
        <taxon>Bacillati</taxon>
        <taxon>Actinomycetota</taxon>
        <taxon>Thermoleophilia</taxon>
        <taxon>Solirubrobacterales</taxon>
        <taxon>Solirubrobacteraceae</taxon>
        <taxon>environmental samples</taxon>
    </lineage>
</organism>
<feature type="transmembrane region" description="Helical" evidence="8">
    <location>
        <begin position="151"/>
        <end position="174"/>
    </location>
</feature>
<feature type="domain" description="ABC transmembrane type-1" evidence="9">
    <location>
        <begin position="65"/>
        <end position="263"/>
    </location>
</feature>
<evidence type="ECO:0000256" key="7">
    <source>
        <dbReference type="ARBA" id="ARBA00023136"/>
    </source>
</evidence>
<feature type="non-terminal residue" evidence="10">
    <location>
        <position position="289"/>
    </location>
</feature>
<protein>
    <submittedName>
        <fullName evidence="10">Ferric iron ABC transporter, permease protein</fullName>
    </submittedName>
</protein>
<feature type="transmembrane region" description="Helical" evidence="8">
    <location>
        <begin position="21"/>
        <end position="43"/>
    </location>
</feature>